<evidence type="ECO:0000313" key="2">
    <source>
        <dbReference type="EMBL" id="MEY9315732.1"/>
    </source>
</evidence>
<gene>
    <name evidence="2" type="ORF">ABIF29_002531</name>
</gene>
<reference evidence="2 3" key="1">
    <citation type="submission" date="2024-07" db="EMBL/GenBank/DDBJ databases">
        <title>Genomic Encyclopedia of Type Strains, Phase V (KMG-V): Genome sequencing to study the core and pangenomes of soil and plant-associated prokaryotes.</title>
        <authorList>
            <person name="Whitman W."/>
        </authorList>
    </citation>
    <scope>NUCLEOTIDE SEQUENCE [LARGE SCALE GENOMIC DNA]</scope>
    <source>
        <strain evidence="2 3">USDA 415</strain>
    </source>
</reference>
<evidence type="ECO:0000256" key="1">
    <source>
        <dbReference type="SAM" id="MobiDB-lite"/>
    </source>
</evidence>
<dbReference type="EMBL" id="JBGBZA010000002">
    <property type="protein sequence ID" value="MEY9315732.1"/>
    <property type="molecule type" value="Genomic_DNA"/>
</dbReference>
<protein>
    <submittedName>
        <fullName evidence="2">Uncharacterized protein</fullName>
    </submittedName>
</protein>
<dbReference type="RefSeq" id="WP_125459291.1">
    <property type="nucleotide sequence ID" value="NZ_CP126026.1"/>
</dbReference>
<comment type="caution">
    <text evidence="2">The sequence shown here is derived from an EMBL/GenBank/DDBJ whole genome shotgun (WGS) entry which is preliminary data.</text>
</comment>
<sequence>MSIEPVNSANAHSARSAMSIPQCPVHPRVMPWNEQDAGTTWMILRRPSPGIVGERQHPPEPPAVWPCFLRPLIDVAPTARMQAPTGHLFNYPKKLIGDVEDREAPFGIVDKSHSSPGGTKPVLATFGGIVPLPCYGRKLHLFNNTNKFAEAGSGLQASMSERSSTTSSASAKSSSLK</sequence>
<name>A0ABV4EX35_BRAEL</name>
<proteinExistence type="predicted"/>
<keyword evidence="3" id="KW-1185">Reference proteome</keyword>
<accession>A0ABV4EX35</accession>
<organism evidence="2 3">
    <name type="scientific">Bradyrhizobium elkanii</name>
    <dbReference type="NCBI Taxonomy" id="29448"/>
    <lineage>
        <taxon>Bacteria</taxon>
        <taxon>Pseudomonadati</taxon>
        <taxon>Pseudomonadota</taxon>
        <taxon>Alphaproteobacteria</taxon>
        <taxon>Hyphomicrobiales</taxon>
        <taxon>Nitrobacteraceae</taxon>
        <taxon>Bradyrhizobium</taxon>
    </lineage>
</organism>
<dbReference type="Proteomes" id="UP001565471">
    <property type="component" value="Unassembled WGS sequence"/>
</dbReference>
<feature type="region of interest" description="Disordered" evidence="1">
    <location>
        <begin position="157"/>
        <end position="177"/>
    </location>
</feature>
<evidence type="ECO:0000313" key="3">
    <source>
        <dbReference type="Proteomes" id="UP001565471"/>
    </source>
</evidence>